<dbReference type="EMBL" id="DTIY01000026">
    <property type="protein sequence ID" value="HGY38966.1"/>
    <property type="molecule type" value="Genomic_DNA"/>
</dbReference>
<gene>
    <name evidence="1" type="ORF">ENW11_04035</name>
</gene>
<accession>A0A7V4TFN7</accession>
<reference evidence="1" key="1">
    <citation type="journal article" date="2020" name="mSystems">
        <title>Genome- and Community-Level Interaction Insights into Carbon Utilization and Element Cycling Functions of Hydrothermarchaeota in Hydrothermal Sediment.</title>
        <authorList>
            <person name="Zhou Z."/>
            <person name="Liu Y."/>
            <person name="Xu W."/>
            <person name="Pan J."/>
            <person name="Luo Z.H."/>
            <person name="Li M."/>
        </authorList>
    </citation>
    <scope>NUCLEOTIDE SEQUENCE [LARGE SCALE GENOMIC DNA]</scope>
    <source>
        <strain evidence="1">SpSt-82</strain>
    </source>
</reference>
<evidence type="ECO:0000313" key="1">
    <source>
        <dbReference type="EMBL" id="HGY38966.1"/>
    </source>
</evidence>
<sequence>MLWESLSPLSHFPSLLEEHVLESRSQSKNRGSACRECSTPFLHGGFGDPLAGEFWVRPKELLYGEPNENVVGGIRGERHAAQYTATMTTLASHRPCA</sequence>
<dbReference type="AlphaFoldDB" id="A0A7V4TFN7"/>
<name>A0A7V4TFN7_9BACT</name>
<comment type="caution">
    <text evidence="1">The sequence shown here is derived from an EMBL/GenBank/DDBJ whole genome shotgun (WGS) entry which is preliminary data.</text>
</comment>
<proteinExistence type="predicted"/>
<protein>
    <submittedName>
        <fullName evidence="1">Uncharacterized protein</fullName>
    </submittedName>
</protein>
<organism evidence="1">
    <name type="scientific">Candidatus Caldatribacterium saccharofermentans</name>
    <dbReference type="NCBI Taxonomy" id="1454753"/>
    <lineage>
        <taxon>Bacteria</taxon>
        <taxon>Pseudomonadati</taxon>
        <taxon>Atribacterota</taxon>
        <taxon>Atribacteria</taxon>
        <taxon>Atribacterales</taxon>
        <taxon>Candidatus Caldatribacteriaceae</taxon>
        <taxon>Candidatus Caldatribacterium</taxon>
    </lineage>
</organism>